<keyword evidence="5 7" id="KW-0378">Hydrolase</keyword>
<dbReference type="RefSeq" id="WP_394458054.1">
    <property type="nucleotide sequence ID" value="NZ_JBIGHZ010000001.1"/>
</dbReference>
<comment type="caution">
    <text evidence="11">The sequence shown here is derived from an EMBL/GenBank/DDBJ whole genome shotgun (WGS) entry which is preliminary data.</text>
</comment>
<dbReference type="SUPFAM" id="SSF50156">
    <property type="entry name" value="PDZ domain-like"/>
    <property type="match status" value="1"/>
</dbReference>
<keyword evidence="3 7" id="KW-0963">Cytoplasm</keyword>
<dbReference type="CDD" id="cd07562">
    <property type="entry name" value="Peptidase_S41_TRI"/>
    <property type="match status" value="1"/>
</dbReference>
<evidence type="ECO:0000259" key="10">
    <source>
        <dbReference type="SMART" id="SM00245"/>
    </source>
</evidence>
<keyword evidence="6 7" id="KW-0720">Serine protease</keyword>
<protein>
    <recommendedName>
        <fullName evidence="7">Tricorn protease homolog</fullName>
        <ecNumber evidence="7">3.4.21.-</ecNumber>
    </recommendedName>
</protein>
<evidence type="ECO:0000313" key="11">
    <source>
        <dbReference type="EMBL" id="MFG6446857.1"/>
    </source>
</evidence>
<reference evidence="11 12" key="1">
    <citation type="submission" date="2024-08" db="EMBL/GenBank/DDBJ databases">
        <authorList>
            <person name="Lu H."/>
        </authorList>
    </citation>
    <scope>NUCLEOTIDE SEQUENCE [LARGE SCALE GENOMIC DNA]</scope>
    <source>
        <strain evidence="11 12">BYS180W</strain>
    </source>
</reference>
<accession>A0ABW7FRB1</accession>
<dbReference type="Gene3D" id="2.120.10.60">
    <property type="entry name" value="Tricorn protease N-terminal domain"/>
    <property type="match status" value="1"/>
</dbReference>
<keyword evidence="9" id="KW-0732">Signal</keyword>
<dbReference type="Pfam" id="PF14685">
    <property type="entry name" value="PDZ_Tricorn"/>
    <property type="match status" value="1"/>
</dbReference>
<dbReference type="InterPro" id="IPR029414">
    <property type="entry name" value="Tricorn_PDZ"/>
</dbReference>
<name>A0ABW7FRB1_9BURK</name>
<dbReference type="PIRSF" id="PIRSF036421">
    <property type="entry name" value="Tricorn_protease"/>
    <property type="match status" value="1"/>
</dbReference>
<dbReference type="EC" id="3.4.21.-" evidence="7"/>
<keyword evidence="4 7" id="KW-0645">Protease</keyword>
<evidence type="ECO:0000256" key="7">
    <source>
        <dbReference type="PIRNR" id="PIRNR036421"/>
    </source>
</evidence>
<gene>
    <name evidence="11" type="ORF">ACG0Z6_01230</name>
</gene>
<evidence type="ECO:0000256" key="8">
    <source>
        <dbReference type="SAM" id="MobiDB-lite"/>
    </source>
</evidence>
<dbReference type="InterPro" id="IPR005151">
    <property type="entry name" value="Tail-specific_protease"/>
</dbReference>
<dbReference type="Gene3D" id="3.90.226.10">
    <property type="entry name" value="2-enoyl-CoA Hydratase, Chain A, domain 1"/>
    <property type="match status" value="1"/>
</dbReference>
<keyword evidence="12" id="KW-1185">Reference proteome</keyword>
<dbReference type="Gene3D" id="2.30.42.10">
    <property type="match status" value="1"/>
</dbReference>
<dbReference type="Pfam" id="PF26550">
    <property type="entry name" value="Tricorn_2nd"/>
    <property type="match status" value="1"/>
</dbReference>
<comment type="similarity">
    <text evidence="2 7">Belongs to the peptidase S41B family.</text>
</comment>
<comment type="function">
    <text evidence="7">Degrades oligopeptides.</text>
</comment>
<evidence type="ECO:0000256" key="2">
    <source>
        <dbReference type="ARBA" id="ARBA00008524"/>
    </source>
</evidence>
<dbReference type="InterPro" id="IPR012393">
    <property type="entry name" value="Tricorn_protease"/>
</dbReference>
<dbReference type="EMBL" id="JBIGHZ010000001">
    <property type="protein sequence ID" value="MFG6446857.1"/>
    <property type="molecule type" value="Genomic_DNA"/>
</dbReference>
<proteinExistence type="inferred from homology"/>
<dbReference type="PROSITE" id="PS51257">
    <property type="entry name" value="PROKAR_LIPOPROTEIN"/>
    <property type="match status" value="1"/>
</dbReference>
<dbReference type="Pfam" id="PF26549">
    <property type="entry name" value="Tricorn_N"/>
    <property type="match status" value="1"/>
</dbReference>
<dbReference type="PANTHER" id="PTHR43253">
    <property type="entry name" value="TRICORN PROTEASE HOMOLOG 2-RELATED"/>
    <property type="match status" value="1"/>
</dbReference>
<evidence type="ECO:0000256" key="3">
    <source>
        <dbReference type="ARBA" id="ARBA00022490"/>
    </source>
</evidence>
<dbReference type="SMART" id="SM00245">
    <property type="entry name" value="TSPc"/>
    <property type="match status" value="1"/>
</dbReference>
<comment type="subcellular location">
    <subcellularLocation>
        <location evidence="1 7">Cytoplasm</location>
    </subcellularLocation>
</comment>
<dbReference type="PANTHER" id="PTHR43253:SF1">
    <property type="entry name" value="TRICORN PROTEASE HOMOLOG 2-RELATED"/>
    <property type="match status" value="1"/>
</dbReference>
<feature type="chain" id="PRO_5045655905" description="Tricorn protease homolog" evidence="9">
    <location>
        <begin position="27"/>
        <end position="1121"/>
    </location>
</feature>
<feature type="region of interest" description="Disordered" evidence="8">
    <location>
        <begin position="564"/>
        <end position="599"/>
    </location>
</feature>
<dbReference type="Gene3D" id="2.130.10.10">
    <property type="entry name" value="YVTN repeat-like/Quinoprotein amine dehydrogenase"/>
    <property type="match status" value="1"/>
</dbReference>
<dbReference type="InterPro" id="IPR036034">
    <property type="entry name" value="PDZ_sf"/>
</dbReference>
<feature type="compositionally biased region" description="Basic and acidic residues" evidence="8">
    <location>
        <begin position="564"/>
        <end position="594"/>
    </location>
</feature>
<feature type="domain" description="Tail specific protease" evidence="10">
    <location>
        <begin position="868"/>
        <end position="1077"/>
    </location>
</feature>
<organism evidence="11 12">
    <name type="scientific">Roseateles rivi</name>
    <dbReference type="NCBI Taxonomy" id="3299028"/>
    <lineage>
        <taxon>Bacteria</taxon>
        <taxon>Pseudomonadati</taxon>
        <taxon>Pseudomonadota</taxon>
        <taxon>Betaproteobacteria</taxon>
        <taxon>Burkholderiales</taxon>
        <taxon>Sphaerotilaceae</taxon>
        <taxon>Roseateles</taxon>
    </lineage>
</organism>
<dbReference type="Gene3D" id="3.30.750.44">
    <property type="match status" value="1"/>
</dbReference>
<dbReference type="InterPro" id="IPR015943">
    <property type="entry name" value="WD40/YVTN_repeat-like_dom_sf"/>
</dbReference>
<dbReference type="Proteomes" id="UP001606099">
    <property type="component" value="Unassembled WGS sequence"/>
</dbReference>
<dbReference type="SUPFAM" id="SSF82171">
    <property type="entry name" value="DPP6 N-terminal domain-like"/>
    <property type="match status" value="1"/>
</dbReference>
<evidence type="ECO:0000313" key="12">
    <source>
        <dbReference type="Proteomes" id="UP001606099"/>
    </source>
</evidence>
<evidence type="ECO:0000256" key="1">
    <source>
        <dbReference type="ARBA" id="ARBA00004496"/>
    </source>
</evidence>
<dbReference type="Pfam" id="PF03572">
    <property type="entry name" value="Peptidase_S41"/>
    <property type="match status" value="1"/>
</dbReference>
<evidence type="ECO:0000256" key="5">
    <source>
        <dbReference type="ARBA" id="ARBA00022801"/>
    </source>
</evidence>
<sequence>MSRLTSLTGLSAIGLACALASHGAHAQASGYYRYPALQGEQLVFVAEGDLWRSASGGGTAQRLTTHPGTESFPALSGDGRWLGFVGQYDGSAGDIYVMPAAGGVPKRLSWESSNQLRVWGFSAQGELIYSGPTLSGQPGTQLFAVNITSGQRRALPVGQASDGALSADGKTLYFTRNGLRGDNARLYRGGALARLWQLDLSGQAEARPLLDDGHNNRLPLLWRQANGQQRVAFLSDRDGRFNIWSVNAQGQDLRQHTHHKDWDVRHASLDGQALVYALGADLYRLDLSKGSEQKLAIALGGDFDQQRQRWVTKPQDFLTHSALSPDGERVVLTARGRLATQGVGALRRAELPAPAQAPDAGRCREASFSADSKSVFALCDYSGEVEVWRFAANGLSAPQQITRDAKAMRMRLAPSPDGRWLALADKEGRIQLTDLQAKDPASATREIDRDRIDNSWDALRWSPDSKALAYVRNTSNPWRKQLMLYTLGDGQVQQLSSDRYDAQQPAFSPDGQWLYFLSRRHFAVSADSSVWADRNMGPHFPKGWKVYALALQPGLRSPFAVPDELARGEDKAESKAPAKTEAKTDTKADGKADAKAASSKPALPAIVSAGVSQRLYELPVPASNWQQLQVSAKRLWLLDHEGRSNSLKTVAIDPLDNKPETVAEQVQDFELSADGKKLMLRRGAATPEILIVEAAPKLPADTAKQQVRWADWHIRTEPKAEWRQLFADAWRMQRDYFYDKDMHGVDWVAQRRKYEPLVERVTERGELTDLMQQMVGELSLLHSQVVARDVRKAPDEPGLAGLGAQLERDPKGWRIERIYRHDPELPSEAGPLGATGLNIAPGSVITAINGQAAANAPHPAELLRGHAGKQVLLQLSEPNGKSRSVVVTPVDGAREGQLRLQDWRRSRAELVEKAGQGRIGYLHLRAMTAEDIADFAREFYAQVDREGLIIDVRHNGGGNIDSWILEKLLRRAWVFWQPRSPEGAAPYPNMQQAFMGKVVVLANEDTYSDGETFTEGFKRLQLGPVIGKTTSGAGVWLSDQNRLLDNGIMRAAETGQMLIDGRFVVEGLGVTPTIEVDNPPRAHAQGRDAQLEAALAWLKDASAQQARQLPKPGPYMRPLQR</sequence>
<dbReference type="SUPFAM" id="SSF69304">
    <property type="entry name" value="Tricorn protease N-terminal domain"/>
    <property type="match status" value="1"/>
</dbReference>
<dbReference type="InterPro" id="IPR028204">
    <property type="entry name" value="Tricorn_C1"/>
</dbReference>
<evidence type="ECO:0000256" key="6">
    <source>
        <dbReference type="ARBA" id="ARBA00022825"/>
    </source>
</evidence>
<evidence type="ECO:0000256" key="9">
    <source>
        <dbReference type="SAM" id="SignalP"/>
    </source>
</evidence>
<feature type="signal peptide" evidence="9">
    <location>
        <begin position="1"/>
        <end position="26"/>
    </location>
</feature>
<evidence type="ECO:0000256" key="4">
    <source>
        <dbReference type="ARBA" id="ARBA00022670"/>
    </source>
</evidence>
<dbReference type="Pfam" id="PF14684">
    <property type="entry name" value="Tricorn_C1"/>
    <property type="match status" value="1"/>
</dbReference>
<dbReference type="InterPro" id="IPR029045">
    <property type="entry name" value="ClpP/crotonase-like_dom_sf"/>
</dbReference>
<dbReference type="SUPFAM" id="SSF52096">
    <property type="entry name" value="ClpP/crotonase"/>
    <property type="match status" value="1"/>
</dbReference>